<dbReference type="Pfam" id="PF04055">
    <property type="entry name" value="Radical_SAM"/>
    <property type="match status" value="1"/>
</dbReference>
<dbReference type="InterPro" id="IPR004559">
    <property type="entry name" value="HemW-like"/>
</dbReference>
<keyword evidence="2" id="KW-0349">Heme</keyword>
<dbReference type="GO" id="GO:0046872">
    <property type="term" value="F:metal ion binding"/>
    <property type="evidence" value="ECO:0007669"/>
    <property type="project" value="UniProtKB-UniRule"/>
</dbReference>
<evidence type="ECO:0000313" key="5">
    <source>
        <dbReference type="Proteomes" id="UP000287701"/>
    </source>
</evidence>
<evidence type="ECO:0000313" key="4">
    <source>
        <dbReference type="EMBL" id="QAR29878.1"/>
    </source>
</evidence>
<gene>
    <name evidence="4" type="primary">hemW</name>
    <name evidence="4" type="ORF">EQP59_00130</name>
</gene>
<dbReference type="SFLD" id="SFLDF00288">
    <property type="entry name" value="HemN-like__clustered_with_nucl"/>
    <property type="match status" value="1"/>
</dbReference>
<dbReference type="EMBL" id="CP035107">
    <property type="protein sequence ID" value="QAR29878.1"/>
    <property type="molecule type" value="Genomic_DNA"/>
</dbReference>
<dbReference type="GO" id="GO:0006779">
    <property type="term" value="P:porphyrin-containing compound biosynthetic process"/>
    <property type="evidence" value="ECO:0007669"/>
    <property type="project" value="InterPro"/>
</dbReference>
<proteinExistence type="inferred from homology"/>
<comment type="subcellular location">
    <subcellularLocation>
        <location evidence="2">Cytoplasm</location>
    </subcellularLocation>
</comment>
<keyword evidence="2" id="KW-0004">4Fe-4S</keyword>
<evidence type="ECO:0000259" key="3">
    <source>
        <dbReference type="PROSITE" id="PS51918"/>
    </source>
</evidence>
<dbReference type="GO" id="GO:0005737">
    <property type="term" value="C:cytoplasm"/>
    <property type="evidence" value="ECO:0007669"/>
    <property type="project" value="UniProtKB-SubCell"/>
</dbReference>
<dbReference type="Proteomes" id="UP000287701">
    <property type="component" value="Chromosome"/>
</dbReference>
<keyword evidence="2" id="KW-0143">Chaperone</keyword>
<keyword evidence="2" id="KW-0408">Iron</keyword>
<keyword evidence="2" id="KW-0479">Metal-binding</keyword>
<comment type="similarity">
    <text evidence="1">Belongs to the anaerobic coproporphyrinogen-III oxidase family. HemW subfamily.</text>
</comment>
<dbReference type="NCBIfam" id="TIGR00539">
    <property type="entry name" value="hemN_rel"/>
    <property type="match status" value="1"/>
</dbReference>
<dbReference type="InterPro" id="IPR023404">
    <property type="entry name" value="rSAM_horseshoe"/>
</dbReference>
<dbReference type="PROSITE" id="PS51918">
    <property type="entry name" value="RADICAL_SAM"/>
    <property type="match status" value="1"/>
</dbReference>
<dbReference type="InterPro" id="IPR034505">
    <property type="entry name" value="Coproporphyrinogen-III_oxidase"/>
</dbReference>
<dbReference type="SFLD" id="SFLDF00562">
    <property type="entry name" value="HemN-like__clustered_with_heat"/>
    <property type="match status" value="1"/>
</dbReference>
<evidence type="ECO:0000256" key="2">
    <source>
        <dbReference type="RuleBase" id="RU364116"/>
    </source>
</evidence>
<keyword evidence="2" id="KW-0963">Cytoplasm</keyword>
<dbReference type="SFLD" id="SFLDS00029">
    <property type="entry name" value="Radical_SAM"/>
    <property type="match status" value="1"/>
</dbReference>
<dbReference type="InterPro" id="IPR006638">
    <property type="entry name" value="Elp3/MiaA/NifB-like_rSAM"/>
</dbReference>
<dbReference type="InterPro" id="IPR007197">
    <property type="entry name" value="rSAM"/>
</dbReference>
<dbReference type="GO" id="GO:0004109">
    <property type="term" value="F:coproporphyrinogen oxidase activity"/>
    <property type="evidence" value="ECO:0007669"/>
    <property type="project" value="InterPro"/>
</dbReference>
<keyword evidence="2" id="KW-0949">S-adenosyl-L-methionine</keyword>
<name>A0A410JPA6_ORNRH</name>
<keyword evidence="2" id="KW-0411">Iron-sulfur</keyword>
<dbReference type="PANTHER" id="PTHR13932:SF5">
    <property type="entry name" value="RADICAL S-ADENOSYL METHIONINE DOMAIN-CONTAINING PROTEIN 1, MITOCHONDRIAL"/>
    <property type="match status" value="1"/>
</dbReference>
<protein>
    <recommendedName>
        <fullName evidence="2">Heme chaperone HemW</fullName>
    </recommendedName>
</protein>
<dbReference type="InterPro" id="IPR010723">
    <property type="entry name" value="HemN_C"/>
</dbReference>
<reference evidence="4 5" key="1">
    <citation type="submission" date="2019-01" db="EMBL/GenBank/DDBJ databases">
        <title>Whole Genome of Ornithobacterium rhinotracheale FARPER-174b.</title>
        <authorList>
            <person name="Tataje-Lavanda L.A."/>
            <person name="Montalvan A."/>
            <person name="Montesinos R."/>
            <person name="Zimic M."/>
            <person name="Fernandez-Sanchez M."/>
            <person name="Fernandez-Diaz M."/>
        </authorList>
    </citation>
    <scope>NUCLEOTIDE SEQUENCE [LARGE SCALE GENOMIC DNA]</scope>
    <source>
        <strain evidence="4 5">FARPER-174b</strain>
    </source>
</reference>
<evidence type="ECO:0000256" key="1">
    <source>
        <dbReference type="ARBA" id="ARBA00006100"/>
    </source>
</evidence>
<accession>A0A410JPA6</accession>
<dbReference type="RefSeq" id="WP_128500396.1">
    <property type="nucleotide sequence ID" value="NZ_CP035107.1"/>
</dbReference>
<dbReference type="Pfam" id="PF06969">
    <property type="entry name" value="HemN_C"/>
    <property type="match status" value="1"/>
</dbReference>
<dbReference type="SMART" id="SM00729">
    <property type="entry name" value="Elp3"/>
    <property type="match status" value="1"/>
</dbReference>
<dbReference type="InterPro" id="IPR058240">
    <property type="entry name" value="rSAM_sf"/>
</dbReference>
<dbReference type="Gene3D" id="3.80.30.20">
    <property type="entry name" value="tm_1862 like domain"/>
    <property type="match status" value="1"/>
</dbReference>
<sequence>MSALYIHIPFCKQKCNYCNFHFSTLLKQKEQMLQAIAHEMFLRQAEIQSPLESVYFGGGTPSILNLDEIHFLFNKIKSLFEIKPDAEITLEANPDDLTLEKIQALVQTPINRLSIGIQSFFDADLQFMNRAHNAHQAESCIKNAQKYGFDNLSIDLIYGTPTTSDAMWQENVNKAISLGVPHISAYALTVEPNTALNHKIQKGTLPNVDEQKQQRQYQFMIETLSQNGYEQYEISNFAKDQMYAKHNSSYWLGKKYVGIGPSAHSFDGKSRAWNVANNSKYLAQISENKLPHEVEILSSKDRINELTMIGLRTIFGVDLNVLKTEFSTDLWEEWQRQAEVFIQEKKLIQRENKIFLAPEYRFFADGIASELFIL</sequence>
<comment type="function">
    <text evidence="2">Probably acts as a heme chaperone, transferring heme to an unknown acceptor. Binds one molecule of heme per monomer, possibly covalently. Binds 1 [4Fe-4S] cluster. The cluster is coordinated with 3 cysteines and an exchangeable S-adenosyl-L-methionine.</text>
</comment>
<dbReference type="PANTHER" id="PTHR13932">
    <property type="entry name" value="COPROPORPHYRINIGEN III OXIDASE"/>
    <property type="match status" value="1"/>
</dbReference>
<organism evidence="4 5">
    <name type="scientific">Ornithobacterium rhinotracheale</name>
    <dbReference type="NCBI Taxonomy" id="28251"/>
    <lineage>
        <taxon>Bacteria</taxon>
        <taxon>Pseudomonadati</taxon>
        <taxon>Bacteroidota</taxon>
        <taxon>Flavobacteriia</taxon>
        <taxon>Flavobacteriales</taxon>
        <taxon>Weeksellaceae</taxon>
        <taxon>Ornithobacterium</taxon>
    </lineage>
</organism>
<dbReference type="SFLD" id="SFLDG01065">
    <property type="entry name" value="anaerobic_coproporphyrinogen-I"/>
    <property type="match status" value="1"/>
</dbReference>
<dbReference type="GO" id="GO:0051539">
    <property type="term" value="F:4 iron, 4 sulfur cluster binding"/>
    <property type="evidence" value="ECO:0007669"/>
    <property type="project" value="UniProtKB-UniRule"/>
</dbReference>
<dbReference type="AlphaFoldDB" id="A0A410JPA6"/>
<dbReference type="SUPFAM" id="SSF102114">
    <property type="entry name" value="Radical SAM enzymes"/>
    <property type="match status" value="1"/>
</dbReference>
<feature type="domain" description="Radical SAM core" evidence="3">
    <location>
        <begin position="1"/>
        <end position="230"/>
    </location>
</feature>
<dbReference type="OrthoDB" id="9808022at2"/>